<dbReference type="OrthoDB" id="28713at2"/>
<feature type="domain" description="Phage tail tape measure protein" evidence="2">
    <location>
        <begin position="182"/>
        <end position="380"/>
    </location>
</feature>
<sequence length="1226" mass="128362">MATLTATFDLKDNISRKLKGISQGLDNVQTITESTNKAIGKLDQAQACPTLSVIDGASRKIKTIRGELGVLGEVKAKPTVAVDDQASEKMDAIQKKADGINGTTANAKITVDDQATSQIEAIEARLQGLQTTALTITAGGVLAGRASMAVGSSTLETNARTAATTGMSAGEVNGMVNDIFYGSKAGNSREEVAMSVQNFAQQTDLSGGALRNAALNSNQIAQLYQKDVPEVDRALGSMIKNFNVDSARAGDNLAYVFKNAGDQYDDLLDTFNEYSSTFADMQMAPEQVSAAFVAGTKGGARNFDDMADSMREFNIRRNEMTDDQVAAFKKVLGAEEAKKMFKGFEDGSYTGEEAMFRLSKGLSEIENESQRAAIATTLIGTKYEDLKQPILDMAGAMNDPINATGELNKQSDTLKDANPMTPINDAGRELKRTISEVGVGILTSLVPAAEKLNTWLSSSEGKAAIEDMTTSISDFAGFFSDKLVPAIQFGVDHFNILGPAIGIGTVAIGALGLGALVVIPTLKKLGEALDYVKGFGKGGKGSGTKGLDDVTDSMSRMDRKAKDGAKSAGSLSTKLKDLFKIKAPKDNPIFGTGGGKTTKGGKGGKMLGTLGKGLGKAVLPLGLAIGAYDIATSAAGTERNQAIGGTVGGLGGAAAGAAAGSLLGPLGTLAGGALGYFGGDKIGSWIGGMFGGGEKKEAASGQSGQSGSVTAGVEKELKALSKKGSTYGKAFATNFSNGLNGATVSVVTWLSAKVYAPMGNAATSANHFGYAFSYGFVQGMNTSPINVTEWLTEKVYAPMGNAATSANHYGYAFAYGFMSGLNASPLNMTSWISTNIYQPLNSAAAGSRPYGSALVYNFKEGIKAIPVGMSIWLRNHVETPTRAFVPKAYDWGSGMIGYFVTGMNSQGSSITEAAKDLANRVDSAFRQELGIASPAKRMIENGYWSAMGVVKGFSGVDVSNIAKSKADELMTAFSGNFGGGGAGMAQQAIMQALMMLGKPMSLLNPLMSIAKHESGFNPKAVNDWDINAQRGDPSVGLFQIIGSTMRRWQYPGMGDRTNPLHSALAAIRYMDGRYGGVMNHPGIKSMTKGGGYKPYEKGGVITHDHIARVGEKNKKEVIIPLEQHRNRALGLLEYAQNALGVSRAPAAAASAPVILPEQQVNNVQSAMSRSVQALTGGIRDVIVQIMGASHYHNDMDAEKVGVIAVQAVEKKIEEEYNAMGGLAVDG</sequence>
<feature type="domain" description="Transglycosylase SLT" evidence="1">
    <location>
        <begin position="1000"/>
        <end position="1116"/>
    </location>
</feature>
<accession>A0A1Q8Q3C8</accession>
<dbReference type="SUPFAM" id="SSF53955">
    <property type="entry name" value="Lysozyme-like"/>
    <property type="match status" value="1"/>
</dbReference>
<dbReference type="Pfam" id="PF10145">
    <property type="entry name" value="PhageMin_Tail"/>
    <property type="match status" value="1"/>
</dbReference>
<name>A0A1Q8Q3C8_9BACI</name>
<evidence type="ECO:0000259" key="2">
    <source>
        <dbReference type="Pfam" id="PF10145"/>
    </source>
</evidence>
<evidence type="ECO:0000313" key="3">
    <source>
        <dbReference type="EMBL" id="OLN21849.1"/>
    </source>
</evidence>
<dbReference type="CDD" id="cd13402">
    <property type="entry name" value="LT_TF-like"/>
    <property type="match status" value="1"/>
</dbReference>
<dbReference type="Proteomes" id="UP000185568">
    <property type="component" value="Unassembled WGS sequence"/>
</dbReference>
<dbReference type="PANTHER" id="PTHR21525:SF9">
    <property type="entry name" value="CHANNEL_COLICIN DOMAIN-CONTAINING PROTEIN"/>
    <property type="match status" value="1"/>
</dbReference>
<evidence type="ECO:0000313" key="4">
    <source>
        <dbReference type="Proteomes" id="UP000185568"/>
    </source>
</evidence>
<keyword evidence="4" id="KW-1185">Reference proteome</keyword>
<dbReference type="EMBL" id="MSDU01000029">
    <property type="protein sequence ID" value="OLN21849.1"/>
    <property type="molecule type" value="Genomic_DNA"/>
</dbReference>
<dbReference type="Pfam" id="PF01464">
    <property type="entry name" value="SLT"/>
    <property type="match status" value="1"/>
</dbReference>
<protein>
    <recommendedName>
        <fullName evidence="5">Transglycosylase SLT domain-containing protein</fullName>
    </recommendedName>
</protein>
<gene>
    <name evidence="3" type="ORF">BTO30_12575</name>
</gene>
<dbReference type="RefSeq" id="WP_075399087.1">
    <property type="nucleotide sequence ID" value="NZ_MSDU01000029.1"/>
</dbReference>
<dbReference type="InterPro" id="IPR010090">
    <property type="entry name" value="Phage_tape_meas"/>
</dbReference>
<evidence type="ECO:0008006" key="5">
    <source>
        <dbReference type="Google" id="ProtNLM"/>
    </source>
</evidence>
<dbReference type="AlphaFoldDB" id="A0A1Q8Q3C8"/>
<dbReference type="InterPro" id="IPR008258">
    <property type="entry name" value="Transglycosylase_SLT_dom_1"/>
</dbReference>
<comment type="caution">
    <text evidence="3">The sequence shown here is derived from an EMBL/GenBank/DDBJ whole genome shotgun (WGS) entry which is preliminary data.</text>
</comment>
<dbReference type="PANTHER" id="PTHR21525">
    <property type="entry name" value="MOTILE SPERM PROTEIN"/>
    <property type="match status" value="1"/>
</dbReference>
<dbReference type="Gene3D" id="1.10.530.10">
    <property type="match status" value="1"/>
</dbReference>
<dbReference type="STRING" id="1714264.BTO30_12575"/>
<proteinExistence type="predicted"/>
<evidence type="ECO:0000259" key="1">
    <source>
        <dbReference type="Pfam" id="PF01464"/>
    </source>
</evidence>
<organism evidence="3 4">
    <name type="scientific">Domibacillus antri</name>
    <dbReference type="NCBI Taxonomy" id="1714264"/>
    <lineage>
        <taxon>Bacteria</taxon>
        <taxon>Bacillati</taxon>
        <taxon>Bacillota</taxon>
        <taxon>Bacilli</taxon>
        <taxon>Bacillales</taxon>
        <taxon>Bacillaceae</taxon>
        <taxon>Domibacillus</taxon>
    </lineage>
</organism>
<reference evidence="3 4" key="1">
    <citation type="submission" date="2016-12" db="EMBL/GenBank/DDBJ databases">
        <title>Domibacillus antri genome sequencing.</title>
        <authorList>
            <person name="Verma A."/>
            <person name="Krishnamurthi S."/>
        </authorList>
    </citation>
    <scope>NUCLEOTIDE SEQUENCE [LARGE SCALE GENOMIC DNA]</scope>
    <source>
        <strain evidence="3 4">XD80</strain>
    </source>
</reference>
<dbReference type="InterPro" id="IPR023346">
    <property type="entry name" value="Lysozyme-like_dom_sf"/>
</dbReference>